<evidence type="ECO:0000256" key="2">
    <source>
        <dbReference type="SAM" id="Phobius"/>
    </source>
</evidence>
<feature type="compositionally biased region" description="Basic residues" evidence="1">
    <location>
        <begin position="142"/>
        <end position="155"/>
    </location>
</feature>
<proteinExistence type="predicted"/>
<evidence type="ECO:0000313" key="4">
    <source>
        <dbReference type="EMBL" id="THH28776.1"/>
    </source>
</evidence>
<keyword evidence="3" id="KW-0732">Signal</keyword>
<organism evidence="4 5">
    <name type="scientific">Antrodiella citrinella</name>
    <dbReference type="NCBI Taxonomy" id="2447956"/>
    <lineage>
        <taxon>Eukaryota</taxon>
        <taxon>Fungi</taxon>
        <taxon>Dikarya</taxon>
        <taxon>Basidiomycota</taxon>
        <taxon>Agaricomycotina</taxon>
        <taxon>Agaricomycetes</taxon>
        <taxon>Polyporales</taxon>
        <taxon>Steccherinaceae</taxon>
        <taxon>Antrodiella</taxon>
    </lineage>
</organism>
<evidence type="ECO:0000313" key="5">
    <source>
        <dbReference type="Proteomes" id="UP000308730"/>
    </source>
</evidence>
<keyword evidence="2" id="KW-0472">Membrane</keyword>
<reference evidence="4 5" key="1">
    <citation type="submission" date="2019-02" db="EMBL/GenBank/DDBJ databases">
        <title>Genome sequencing of the rare red list fungi Antrodiella citrinella (Flaviporus citrinellus).</title>
        <authorList>
            <person name="Buettner E."/>
            <person name="Kellner H."/>
        </authorList>
    </citation>
    <scope>NUCLEOTIDE SEQUENCE [LARGE SCALE GENOMIC DNA]</scope>
    <source>
        <strain evidence="4 5">DSM 108506</strain>
    </source>
</reference>
<evidence type="ECO:0000256" key="1">
    <source>
        <dbReference type="SAM" id="MobiDB-lite"/>
    </source>
</evidence>
<dbReference type="Proteomes" id="UP000308730">
    <property type="component" value="Unassembled WGS sequence"/>
</dbReference>
<feature type="chain" id="PRO_5020414675" evidence="3">
    <location>
        <begin position="20"/>
        <end position="259"/>
    </location>
</feature>
<dbReference type="OrthoDB" id="3233375at2759"/>
<name>A0A4S4MRH5_9APHY</name>
<feature type="signal peptide" evidence="3">
    <location>
        <begin position="1"/>
        <end position="19"/>
    </location>
</feature>
<feature type="transmembrane region" description="Helical" evidence="2">
    <location>
        <begin position="177"/>
        <end position="201"/>
    </location>
</feature>
<accession>A0A4S4MRH5</accession>
<protein>
    <submittedName>
        <fullName evidence="4">Uncharacterized protein</fullName>
    </submittedName>
</protein>
<feature type="region of interest" description="Disordered" evidence="1">
    <location>
        <begin position="135"/>
        <end position="155"/>
    </location>
</feature>
<keyword evidence="2" id="KW-1133">Transmembrane helix</keyword>
<gene>
    <name evidence="4" type="ORF">EUX98_g5416</name>
</gene>
<evidence type="ECO:0000256" key="3">
    <source>
        <dbReference type="SAM" id="SignalP"/>
    </source>
</evidence>
<sequence length="259" mass="27964">MRLSYVALAVGALAIQTAAVPIRVVVVTTKQDVSAHDSLNPGHPDFGVASVFRPVTTVTHIGQTGAGRVKHKCGKLAEKAAQKSGELMEMFREAFGFQSHSKVKALPIHFDGPHRVDGAMVKHFADPYESLSNDAGGAVQKGGHHGHHAHAHGHHQGSFLRRINRALMSLGTWEGRVVAFVLGCGIGVLIRMVWVLTVVVVRAFRGSKEEEYDTDSDTTFYEGVVLFDESSLPPHYTPPPPTAEVVFADEKKDASASDN</sequence>
<dbReference type="AlphaFoldDB" id="A0A4S4MRH5"/>
<dbReference type="EMBL" id="SGPM01000158">
    <property type="protein sequence ID" value="THH28776.1"/>
    <property type="molecule type" value="Genomic_DNA"/>
</dbReference>
<comment type="caution">
    <text evidence="4">The sequence shown here is derived from an EMBL/GenBank/DDBJ whole genome shotgun (WGS) entry which is preliminary data.</text>
</comment>
<keyword evidence="2" id="KW-0812">Transmembrane</keyword>
<keyword evidence="5" id="KW-1185">Reference proteome</keyword>